<accession>Q8NHH5</accession>
<name>Q8NHH5_HUMAN</name>
<protein>
    <submittedName>
        <fullName evidence="2">Uncharacterized protein</fullName>
    </submittedName>
</protein>
<sequence length="46" mass="4888">MCKSRTSSCFEDIWGRPGTVVHACNPSTLGGQGGRITRSGDRDHPG</sequence>
<proteinExistence type="evidence at transcript level"/>
<reference evidence="2" key="1">
    <citation type="submission" date="2001-12" db="EMBL/GenBank/DDBJ databases">
        <authorList>
            <person name="Zan Q."/>
            <person name="Guo J.H."/>
            <person name="Yu L."/>
        </authorList>
    </citation>
    <scope>NUCLEOTIDE SEQUENCE</scope>
    <source>
        <tissue evidence="2">Pancreas</tissue>
    </source>
</reference>
<feature type="region of interest" description="Disordered" evidence="1">
    <location>
        <begin position="25"/>
        <end position="46"/>
    </location>
</feature>
<evidence type="ECO:0000256" key="1">
    <source>
        <dbReference type="SAM" id="MobiDB-lite"/>
    </source>
</evidence>
<dbReference type="EMBL" id="AF456465">
    <property type="protein sequence ID" value="AAM50513.1"/>
    <property type="molecule type" value="mRNA"/>
</dbReference>
<dbReference type="AlphaFoldDB" id="Q8NHH5"/>
<evidence type="ECO:0000313" key="2">
    <source>
        <dbReference type="EMBL" id="AAM50513.1"/>
    </source>
</evidence>
<organism evidence="2">
    <name type="scientific">Homo sapiens</name>
    <name type="common">Human</name>
    <dbReference type="NCBI Taxonomy" id="9606"/>
    <lineage>
        <taxon>Eukaryota</taxon>
        <taxon>Metazoa</taxon>
        <taxon>Chordata</taxon>
        <taxon>Craniata</taxon>
        <taxon>Vertebrata</taxon>
        <taxon>Euteleostomi</taxon>
        <taxon>Mammalia</taxon>
        <taxon>Eutheria</taxon>
        <taxon>Euarchontoglires</taxon>
        <taxon>Primates</taxon>
        <taxon>Haplorrhini</taxon>
        <taxon>Catarrhini</taxon>
        <taxon>Hominidae</taxon>
        <taxon>Homo</taxon>
    </lineage>
</organism>